<organism evidence="5 6">
    <name type="scientific">Mycolicibacter terrae</name>
    <dbReference type="NCBI Taxonomy" id="1788"/>
    <lineage>
        <taxon>Bacteria</taxon>
        <taxon>Bacillati</taxon>
        <taxon>Actinomycetota</taxon>
        <taxon>Actinomycetes</taxon>
        <taxon>Mycobacteriales</taxon>
        <taxon>Mycobacteriaceae</taxon>
        <taxon>Mycolicibacter</taxon>
    </lineage>
</organism>
<name>A0AAD1HX12_9MYCO</name>
<keyword evidence="6" id="KW-1185">Reference proteome</keyword>
<dbReference type="InterPro" id="IPR025751">
    <property type="entry name" value="RsbRD_N_dom"/>
</dbReference>
<dbReference type="InterPro" id="IPR051448">
    <property type="entry name" value="CdaR-like_regulators"/>
</dbReference>
<dbReference type="Gene3D" id="1.10.10.2840">
    <property type="entry name" value="PucR C-terminal helix-turn-helix domain"/>
    <property type="match status" value="1"/>
</dbReference>
<dbReference type="PANTHER" id="PTHR33744:SF1">
    <property type="entry name" value="DNA-BINDING TRANSCRIPTIONAL ACTIVATOR ADER"/>
    <property type="match status" value="1"/>
</dbReference>
<evidence type="ECO:0000259" key="4">
    <source>
        <dbReference type="Pfam" id="PF17853"/>
    </source>
</evidence>
<feature type="domain" description="RsbT co-antagonist protein RsbRD N-terminal" evidence="3">
    <location>
        <begin position="41"/>
        <end position="185"/>
    </location>
</feature>
<dbReference type="Proteomes" id="UP000467636">
    <property type="component" value="Chromosome"/>
</dbReference>
<dbReference type="EMBL" id="AP022564">
    <property type="protein sequence ID" value="BBX22280.1"/>
    <property type="molecule type" value="Genomic_DNA"/>
</dbReference>
<comment type="similarity">
    <text evidence="1">Belongs to the CdaR family.</text>
</comment>
<dbReference type="Pfam" id="PF17853">
    <property type="entry name" value="GGDEF_2"/>
    <property type="match status" value="1"/>
</dbReference>
<evidence type="ECO:0000256" key="1">
    <source>
        <dbReference type="ARBA" id="ARBA00006754"/>
    </source>
</evidence>
<dbReference type="InterPro" id="IPR041522">
    <property type="entry name" value="CdaR_GGDEF"/>
</dbReference>
<sequence length="433" mass="47969">MPDVPDVLLGFLVMTAQNREYTERVAESAAGIIARLGDQLDAVTQATQEVLLRDVSELRGDTQLLQLLRDNTAANIDTFFTALRNNIPLESLEPPTAAMEYARRLAQREVASTALIRAYRLGHQTVLGIMLDAVRASGLEIKLQLDTFELITELSFGYIDWVTQQSIAAYQQEHDRWQDKRSSLRALRVRELLEGGDVDTDLMIASIGYPLRRTHLALVLSTAESGNNDELASLERFVHRIAELLGVQEKPLFISADRLTGWAWIPLATCDGTSALERVGEFVRSEPGAPYLAAGIPQPGLAGFRRSHEQAADAFAVAVASDARSKRFTPADEPGILLAAILKEKQDSVHKWIGEVLGPLAEDTDSDKRLRETLSVFLRTGSSFTAAAAELHLHFNSVRYRIGRAELRRGRPIGSDRLDVEVALLLRQLFGHR</sequence>
<evidence type="ECO:0000313" key="6">
    <source>
        <dbReference type="Proteomes" id="UP000467636"/>
    </source>
</evidence>
<feature type="domain" description="CdaR GGDEF-like" evidence="4">
    <location>
        <begin position="205"/>
        <end position="316"/>
    </location>
</feature>
<evidence type="ECO:0000313" key="5">
    <source>
        <dbReference type="EMBL" id="BBX22280.1"/>
    </source>
</evidence>
<proteinExistence type="inferred from homology"/>
<dbReference type="PANTHER" id="PTHR33744">
    <property type="entry name" value="CARBOHYDRATE DIACID REGULATOR"/>
    <property type="match status" value="1"/>
</dbReference>
<dbReference type="AlphaFoldDB" id="A0AAD1HX12"/>
<evidence type="ECO:0000259" key="2">
    <source>
        <dbReference type="Pfam" id="PF13556"/>
    </source>
</evidence>
<dbReference type="InterPro" id="IPR025736">
    <property type="entry name" value="PucR_C-HTH_dom"/>
</dbReference>
<gene>
    <name evidence="5" type="ORF">MTER_16910</name>
</gene>
<protein>
    <submittedName>
        <fullName evidence="5">ABC transporter substrate-binding protein</fullName>
    </submittedName>
</protein>
<evidence type="ECO:0000259" key="3">
    <source>
        <dbReference type="Pfam" id="PF14361"/>
    </source>
</evidence>
<reference evidence="5 6" key="1">
    <citation type="journal article" date="2019" name="Emerg. Microbes Infect.">
        <title>Comprehensive subspecies identification of 175 nontuberculous mycobacteria species based on 7547 genomic profiles.</title>
        <authorList>
            <person name="Matsumoto Y."/>
            <person name="Kinjo T."/>
            <person name="Motooka D."/>
            <person name="Nabeya D."/>
            <person name="Jung N."/>
            <person name="Uechi K."/>
            <person name="Horii T."/>
            <person name="Iida T."/>
            <person name="Fujita J."/>
            <person name="Nakamura S."/>
        </authorList>
    </citation>
    <scope>NUCLEOTIDE SEQUENCE [LARGE SCALE GENOMIC DNA]</scope>
    <source>
        <strain evidence="5 6">JCM 12143</strain>
    </source>
</reference>
<accession>A0AAD1HX12</accession>
<dbReference type="InterPro" id="IPR042070">
    <property type="entry name" value="PucR_C-HTH_sf"/>
</dbReference>
<feature type="domain" description="PucR C-terminal helix-turn-helix" evidence="2">
    <location>
        <begin position="370"/>
        <end position="425"/>
    </location>
</feature>
<dbReference type="Pfam" id="PF14361">
    <property type="entry name" value="RsbRD_N"/>
    <property type="match status" value="1"/>
</dbReference>
<dbReference type="Pfam" id="PF13556">
    <property type="entry name" value="HTH_30"/>
    <property type="match status" value="1"/>
</dbReference>